<name>A0A6A5KQ35_9PLEO</name>
<accession>A0A6A5KQ35</accession>
<evidence type="ECO:0000313" key="2">
    <source>
        <dbReference type="Proteomes" id="UP000800040"/>
    </source>
</evidence>
<dbReference type="EMBL" id="ML975253">
    <property type="protein sequence ID" value="KAF1838260.1"/>
    <property type="molecule type" value="Genomic_DNA"/>
</dbReference>
<organism evidence="1 2">
    <name type="scientific">Decorospora gaudefroyi</name>
    <dbReference type="NCBI Taxonomy" id="184978"/>
    <lineage>
        <taxon>Eukaryota</taxon>
        <taxon>Fungi</taxon>
        <taxon>Dikarya</taxon>
        <taxon>Ascomycota</taxon>
        <taxon>Pezizomycotina</taxon>
        <taxon>Dothideomycetes</taxon>
        <taxon>Pleosporomycetidae</taxon>
        <taxon>Pleosporales</taxon>
        <taxon>Pleosporineae</taxon>
        <taxon>Pleosporaceae</taxon>
        <taxon>Decorospora</taxon>
    </lineage>
</organism>
<gene>
    <name evidence="1" type="ORF">BDW02DRAFT_604488</name>
</gene>
<protein>
    <submittedName>
        <fullName evidence="1">Uncharacterized protein</fullName>
    </submittedName>
</protein>
<sequence length="138" mass="16125">MYHYLIHGDYGVLRNEVQDFFDHWAWKVSDIPDPKDGDEERYGTLKGIVELLAHGFNRRIRIEGKTRRGKEVGEWEVAARSFFCGTRHLPYMERLERVPKWVLRDERWKSVEKGMGGLGQRGFGAVGTSPRQIVECFI</sequence>
<dbReference type="Proteomes" id="UP000800040">
    <property type="component" value="Unassembled WGS sequence"/>
</dbReference>
<proteinExistence type="predicted"/>
<dbReference type="OrthoDB" id="5422293at2759"/>
<reference evidence="1" key="1">
    <citation type="submission" date="2020-01" db="EMBL/GenBank/DDBJ databases">
        <authorList>
            <consortium name="DOE Joint Genome Institute"/>
            <person name="Haridas S."/>
            <person name="Albert R."/>
            <person name="Binder M."/>
            <person name="Bloem J."/>
            <person name="Labutti K."/>
            <person name="Salamov A."/>
            <person name="Andreopoulos B."/>
            <person name="Baker S.E."/>
            <person name="Barry K."/>
            <person name="Bills G."/>
            <person name="Bluhm B.H."/>
            <person name="Cannon C."/>
            <person name="Castanera R."/>
            <person name="Culley D.E."/>
            <person name="Daum C."/>
            <person name="Ezra D."/>
            <person name="Gonzalez J.B."/>
            <person name="Henrissat B."/>
            <person name="Kuo A."/>
            <person name="Liang C."/>
            <person name="Lipzen A."/>
            <person name="Lutzoni F."/>
            <person name="Magnuson J."/>
            <person name="Mondo S."/>
            <person name="Nolan M."/>
            <person name="Ohm R."/>
            <person name="Pangilinan J."/>
            <person name="Park H.-J."/>
            <person name="Ramirez L."/>
            <person name="Alfaro M."/>
            <person name="Sun H."/>
            <person name="Tritt A."/>
            <person name="Yoshinaga Y."/>
            <person name="Zwiers L.-H."/>
            <person name="Turgeon B.G."/>
            <person name="Goodwin S.B."/>
            <person name="Spatafora J.W."/>
            <person name="Crous P.W."/>
            <person name="Grigoriev I.V."/>
        </authorList>
    </citation>
    <scope>NUCLEOTIDE SEQUENCE</scope>
    <source>
        <strain evidence="1">P77</strain>
    </source>
</reference>
<evidence type="ECO:0000313" key="1">
    <source>
        <dbReference type="EMBL" id="KAF1838260.1"/>
    </source>
</evidence>
<keyword evidence="2" id="KW-1185">Reference proteome</keyword>
<dbReference type="AlphaFoldDB" id="A0A6A5KQ35"/>